<evidence type="ECO:0000256" key="1">
    <source>
        <dbReference type="ARBA" id="ARBA00005051"/>
    </source>
</evidence>
<evidence type="ECO:0000256" key="9">
    <source>
        <dbReference type="ARBA" id="ARBA00022909"/>
    </source>
</evidence>
<evidence type="ECO:0000256" key="7">
    <source>
        <dbReference type="ARBA" id="ARBA00022777"/>
    </source>
</evidence>
<keyword evidence="6" id="KW-0547">Nucleotide-binding</keyword>
<dbReference type="EC" id="2.7.6.3" evidence="3"/>
<dbReference type="EMBL" id="JBHSAB010000001">
    <property type="protein sequence ID" value="MFC3907615.1"/>
    <property type="molecule type" value="Genomic_DNA"/>
</dbReference>
<keyword evidence="15" id="KW-1185">Reference proteome</keyword>
<keyword evidence="9" id="KW-0289">Folate biosynthesis</keyword>
<dbReference type="PANTHER" id="PTHR43071:SF1">
    <property type="entry name" value="2-AMINO-4-HYDROXY-6-HYDROXYMETHYLDIHYDROPTERIDINE PYROPHOSPHOKINASE"/>
    <property type="match status" value="1"/>
</dbReference>
<proteinExistence type="inferred from homology"/>
<dbReference type="SUPFAM" id="SSF55083">
    <property type="entry name" value="6-hydroxymethyl-7,8-dihydropterin pyrophosphokinase, HPPK"/>
    <property type="match status" value="1"/>
</dbReference>
<evidence type="ECO:0000313" key="14">
    <source>
        <dbReference type="EMBL" id="MFC3907615.1"/>
    </source>
</evidence>
<comment type="function">
    <text evidence="10">Catalyzes the transfer of pyrophosphate from adenosine triphosphate (ATP) to 6-hydroxymethyl-7,8-dihydropterin, an enzymatic step in folate biosynthesis pathway.</text>
</comment>
<comment type="caution">
    <text evidence="14">The sequence shown here is derived from an EMBL/GenBank/DDBJ whole genome shotgun (WGS) entry which is preliminary data.</text>
</comment>
<evidence type="ECO:0000259" key="13">
    <source>
        <dbReference type="PROSITE" id="PS00794"/>
    </source>
</evidence>
<dbReference type="Gene3D" id="3.30.70.560">
    <property type="entry name" value="7,8-Dihydro-6-hydroxymethylpterin-pyrophosphokinase HPPK"/>
    <property type="match status" value="1"/>
</dbReference>
<evidence type="ECO:0000256" key="6">
    <source>
        <dbReference type="ARBA" id="ARBA00022741"/>
    </source>
</evidence>
<keyword evidence="8" id="KW-0067">ATP-binding</keyword>
<accession>A0ABV8CBC8</accession>
<dbReference type="Pfam" id="PF01288">
    <property type="entry name" value="HPPK"/>
    <property type="match status" value="1"/>
</dbReference>
<dbReference type="PROSITE" id="PS00794">
    <property type="entry name" value="HPPK"/>
    <property type="match status" value="1"/>
</dbReference>
<dbReference type="NCBIfam" id="TIGR01498">
    <property type="entry name" value="folK"/>
    <property type="match status" value="1"/>
</dbReference>
<organism evidence="14 15">
    <name type="scientific">Legionella dresdenensis</name>
    <dbReference type="NCBI Taxonomy" id="450200"/>
    <lineage>
        <taxon>Bacteria</taxon>
        <taxon>Pseudomonadati</taxon>
        <taxon>Pseudomonadota</taxon>
        <taxon>Gammaproteobacteria</taxon>
        <taxon>Legionellales</taxon>
        <taxon>Legionellaceae</taxon>
        <taxon>Legionella</taxon>
    </lineage>
</organism>
<dbReference type="CDD" id="cd00483">
    <property type="entry name" value="HPPK"/>
    <property type="match status" value="1"/>
</dbReference>
<evidence type="ECO:0000256" key="4">
    <source>
        <dbReference type="ARBA" id="ARBA00016218"/>
    </source>
</evidence>
<keyword evidence="7" id="KW-0418">Kinase</keyword>
<evidence type="ECO:0000256" key="2">
    <source>
        <dbReference type="ARBA" id="ARBA00005810"/>
    </source>
</evidence>
<name>A0ABV8CBC8_9GAMM</name>
<evidence type="ECO:0000256" key="8">
    <source>
        <dbReference type="ARBA" id="ARBA00022840"/>
    </source>
</evidence>
<evidence type="ECO:0000256" key="3">
    <source>
        <dbReference type="ARBA" id="ARBA00013253"/>
    </source>
</evidence>
<protein>
    <recommendedName>
        <fullName evidence="4">2-amino-4-hydroxy-6-hydroxymethyldihydropteridine pyrophosphokinase</fullName>
        <ecNumber evidence="3">2.7.6.3</ecNumber>
    </recommendedName>
    <alternativeName>
        <fullName evidence="11">6-hydroxymethyl-7,8-dihydropterin pyrophosphokinase</fullName>
    </alternativeName>
    <alternativeName>
        <fullName evidence="12">7,8-dihydro-6-hydroxymethylpterin-pyrophosphokinase</fullName>
    </alternativeName>
</protein>
<dbReference type="InterPro" id="IPR000550">
    <property type="entry name" value="Hppk"/>
</dbReference>
<evidence type="ECO:0000313" key="15">
    <source>
        <dbReference type="Proteomes" id="UP001595758"/>
    </source>
</evidence>
<evidence type="ECO:0000256" key="10">
    <source>
        <dbReference type="ARBA" id="ARBA00029409"/>
    </source>
</evidence>
<evidence type="ECO:0000256" key="5">
    <source>
        <dbReference type="ARBA" id="ARBA00022679"/>
    </source>
</evidence>
<dbReference type="RefSeq" id="WP_382340137.1">
    <property type="nucleotide sequence ID" value="NZ_JBHSAB010000001.1"/>
</dbReference>
<dbReference type="Proteomes" id="UP001595758">
    <property type="component" value="Unassembled WGS sequence"/>
</dbReference>
<gene>
    <name evidence="14" type="primary">folK</name>
    <name evidence="14" type="ORF">ACFORL_00795</name>
</gene>
<dbReference type="PANTHER" id="PTHR43071">
    <property type="entry name" value="2-AMINO-4-HYDROXY-6-HYDROXYMETHYLDIHYDROPTERIDINE PYROPHOSPHOKINASE"/>
    <property type="match status" value="1"/>
</dbReference>
<reference evidence="15" key="1">
    <citation type="journal article" date="2019" name="Int. J. Syst. Evol. Microbiol.">
        <title>The Global Catalogue of Microorganisms (GCM) 10K type strain sequencing project: providing services to taxonomists for standard genome sequencing and annotation.</title>
        <authorList>
            <consortium name="The Broad Institute Genomics Platform"/>
            <consortium name="The Broad Institute Genome Sequencing Center for Infectious Disease"/>
            <person name="Wu L."/>
            <person name="Ma J."/>
        </authorList>
    </citation>
    <scope>NUCLEOTIDE SEQUENCE [LARGE SCALE GENOMIC DNA]</scope>
    <source>
        <strain evidence="15">CCUG 59858</strain>
    </source>
</reference>
<evidence type="ECO:0000256" key="12">
    <source>
        <dbReference type="ARBA" id="ARBA00033413"/>
    </source>
</evidence>
<evidence type="ECO:0000256" key="11">
    <source>
        <dbReference type="ARBA" id="ARBA00029766"/>
    </source>
</evidence>
<dbReference type="InterPro" id="IPR035907">
    <property type="entry name" value="Hppk_sf"/>
</dbReference>
<feature type="domain" description="7,8-dihydro-6-hydroxymethylpterin-pyrophosphokinase" evidence="13">
    <location>
        <begin position="88"/>
        <end position="99"/>
    </location>
</feature>
<comment type="similarity">
    <text evidence="2">Belongs to the HPPK family.</text>
</comment>
<dbReference type="GO" id="GO:0003848">
    <property type="term" value="F:2-amino-4-hydroxy-6-hydroxymethyldihydropteridine diphosphokinase activity"/>
    <property type="evidence" value="ECO:0007669"/>
    <property type="project" value="UniProtKB-EC"/>
</dbReference>
<comment type="pathway">
    <text evidence="1">Cofactor biosynthesis; tetrahydrofolate biosynthesis; 2-amino-4-hydroxy-6-hydroxymethyl-7,8-dihydropteridine diphosphate from 7,8-dihydroneopterin triphosphate: step 4/4.</text>
</comment>
<keyword evidence="5 14" id="KW-0808">Transferase</keyword>
<sequence length="147" mass="17313">MTLCYLALGSNLKTSERQIRLAIARLRTLPSTRVLEVAELYKNKAWGRRTQPNFCNTVVSIRTNLTPEQLLAQCKKVENRQGRYRRVKYGARTLDVDILFYGNRKINKPDLIIPHPRLHERDFVLIPLQQLLRPAKHRWTPQIKQRT</sequence>